<protein>
    <recommendedName>
        <fullName evidence="3">histidine kinase</fullName>
        <ecNumber evidence="3">2.7.13.3</ecNumber>
    </recommendedName>
</protein>
<evidence type="ECO:0000256" key="12">
    <source>
        <dbReference type="SAM" id="MobiDB-lite"/>
    </source>
</evidence>
<dbReference type="SMART" id="SM00387">
    <property type="entry name" value="HATPase_c"/>
    <property type="match status" value="1"/>
</dbReference>
<dbReference type="EMBL" id="RPFW01000003">
    <property type="protein sequence ID" value="TVZ04530.1"/>
    <property type="molecule type" value="Genomic_DNA"/>
</dbReference>
<dbReference type="Pfam" id="PF08376">
    <property type="entry name" value="NIT"/>
    <property type="match status" value="1"/>
</dbReference>
<keyword evidence="10 13" id="KW-1133">Transmembrane helix</keyword>
<keyword evidence="16" id="KW-1185">Reference proteome</keyword>
<reference evidence="15 16" key="1">
    <citation type="submission" date="2018-11" db="EMBL/GenBank/DDBJ databases">
        <title>Trebonia kvetii gen.nov., sp.nov., a novel acidophilic actinobacterium, and proposal of the new actinobacterial family Treboniaceae fam. nov.</title>
        <authorList>
            <person name="Rapoport D."/>
            <person name="Sagova-Mareckova M."/>
            <person name="Sedlacek I."/>
            <person name="Provaznik J."/>
            <person name="Kralova S."/>
            <person name="Pavlinic D."/>
            <person name="Benes V."/>
            <person name="Kopecky J."/>
        </authorList>
    </citation>
    <scope>NUCLEOTIDE SEQUENCE [LARGE SCALE GENOMIC DNA]</scope>
    <source>
        <strain evidence="15 16">15Tr583</strain>
    </source>
</reference>
<dbReference type="OrthoDB" id="3502710at2"/>
<dbReference type="GO" id="GO:0004673">
    <property type="term" value="F:protein histidine kinase activity"/>
    <property type="evidence" value="ECO:0007669"/>
    <property type="project" value="UniProtKB-EC"/>
</dbReference>
<evidence type="ECO:0000256" key="3">
    <source>
        <dbReference type="ARBA" id="ARBA00012438"/>
    </source>
</evidence>
<evidence type="ECO:0000256" key="4">
    <source>
        <dbReference type="ARBA" id="ARBA00022553"/>
    </source>
</evidence>
<dbReference type="InterPro" id="IPR013587">
    <property type="entry name" value="Nitrate/nitrite_sensing"/>
</dbReference>
<comment type="caution">
    <text evidence="15">The sequence shown here is derived from an EMBL/GenBank/DDBJ whole genome shotgun (WGS) entry which is preliminary data.</text>
</comment>
<feature type="region of interest" description="Disordered" evidence="12">
    <location>
        <begin position="704"/>
        <end position="732"/>
    </location>
</feature>
<keyword evidence="6 13" id="KW-0812">Transmembrane</keyword>
<dbReference type="InterPro" id="IPR003594">
    <property type="entry name" value="HATPase_dom"/>
</dbReference>
<gene>
    <name evidence="15" type="ORF">EAS64_19430</name>
</gene>
<dbReference type="PANTHER" id="PTHR44936">
    <property type="entry name" value="SENSOR PROTEIN CREC"/>
    <property type="match status" value="1"/>
</dbReference>
<dbReference type="EC" id="2.7.13.3" evidence="3"/>
<keyword evidence="8 15" id="KW-0418">Kinase</keyword>
<evidence type="ECO:0000256" key="6">
    <source>
        <dbReference type="ARBA" id="ARBA00022692"/>
    </source>
</evidence>
<proteinExistence type="predicted"/>
<evidence type="ECO:0000259" key="14">
    <source>
        <dbReference type="PROSITE" id="PS50885"/>
    </source>
</evidence>
<dbReference type="GO" id="GO:0005524">
    <property type="term" value="F:ATP binding"/>
    <property type="evidence" value="ECO:0007669"/>
    <property type="project" value="UniProtKB-KW"/>
</dbReference>
<feature type="transmembrane region" description="Helical" evidence="13">
    <location>
        <begin position="45"/>
        <end position="66"/>
    </location>
</feature>
<evidence type="ECO:0000256" key="8">
    <source>
        <dbReference type="ARBA" id="ARBA00022777"/>
    </source>
</evidence>
<dbReference type="InterPro" id="IPR050980">
    <property type="entry name" value="2C_sensor_his_kinase"/>
</dbReference>
<accession>A0A6P2C060</accession>
<evidence type="ECO:0000256" key="11">
    <source>
        <dbReference type="ARBA" id="ARBA00023012"/>
    </source>
</evidence>
<dbReference type="Gene3D" id="3.30.565.10">
    <property type="entry name" value="Histidine kinase-like ATPase, C-terminal domain"/>
    <property type="match status" value="1"/>
</dbReference>
<evidence type="ECO:0000313" key="16">
    <source>
        <dbReference type="Proteomes" id="UP000460272"/>
    </source>
</evidence>
<keyword evidence="11" id="KW-0902">Two-component regulatory system</keyword>
<keyword evidence="7" id="KW-0547">Nucleotide-binding</keyword>
<sequence>MGNHDAASARARVGAAGDSAAPQQGARPGGQQLMKLSNWPVSRRLYAVIALALVMGLVFGGLEVAAAESSATQFGRVLHLAQLGQQDVLLTQELQNERDYSLGLTYGGAKGDLPALRNATDAEAANVLALGAGVDGSYPANIQASVAALRSKLGSLAKLRDTVLTQFWDRSHGSGIEGLGVLTQYAPLINNLITLNDELAQGISDSRLAIDVRELNLLSLEKDQVAQQRGLFYNAFTQQFFSDGALQALISARSAEQSDEAAFLAAATPAVQHAYSTAAAGLGVKEVKRVEDFFFIDGNDEQANPFFSPNINKETVGFAVAQAPQAWYQASSQKIDGMQAVESGIAQDIVARAESLQHGAGQSALIVSVIVVAVLLIVLAAALMVARSLALPLRRLRAGALDIATVQLPERMRRLSEAPDEPLEVAPIDVLSVDEIGQVARAFDQVHAEAVRLAGNEAMLRTSFNAMFVNLSRRSQTLIERLARTIDSLEQNEDDPERLYSLFSMDHMVTRMRRNSENLLLLAGHEGARKWSDPVSVADVARAAVSEIEHYARVVLSIQPGVAVVGPAVSDVVHLLAELIENATLFSPTDTAVQVSGAELASGGVLLEITDKGIGIPEERLAEMNWRLRSTPVIDVSVSRHMGLFAVARLAERHGVQVRLRPASPQGLSALVWLPDAVIEHMARPFAGPRPPLAAQAAGLQVRRSPGQSGITAPAAAGQEPVDWFRGKNLPS</sequence>
<keyword evidence="13" id="KW-0472">Membrane</keyword>
<dbReference type="SUPFAM" id="SSF55874">
    <property type="entry name" value="ATPase domain of HSP90 chaperone/DNA topoisomerase II/histidine kinase"/>
    <property type="match status" value="1"/>
</dbReference>
<dbReference type="Gene3D" id="6.10.340.10">
    <property type="match status" value="1"/>
</dbReference>
<feature type="transmembrane region" description="Helical" evidence="13">
    <location>
        <begin position="364"/>
        <end position="386"/>
    </location>
</feature>
<evidence type="ECO:0000256" key="1">
    <source>
        <dbReference type="ARBA" id="ARBA00000085"/>
    </source>
</evidence>
<evidence type="ECO:0000256" key="10">
    <source>
        <dbReference type="ARBA" id="ARBA00022989"/>
    </source>
</evidence>
<feature type="region of interest" description="Disordered" evidence="12">
    <location>
        <begin position="1"/>
        <end position="32"/>
    </location>
</feature>
<evidence type="ECO:0000256" key="9">
    <source>
        <dbReference type="ARBA" id="ARBA00022840"/>
    </source>
</evidence>
<dbReference type="PANTHER" id="PTHR44936:SF9">
    <property type="entry name" value="SENSOR PROTEIN CREC"/>
    <property type="match status" value="1"/>
</dbReference>
<evidence type="ECO:0000313" key="15">
    <source>
        <dbReference type="EMBL" id="TVZ04530.1"/>
    </source>
</evidence>
<comment type="subcellular location">
    <subcellularLocation>
        <location evidence="2">Membrane</location>
    </subcellularLocation>
</comment>
<organism evidence="15 16">
    <name type="scientific">Trebonia kvetii</name>
    <dbReference type="NCBI Taxonomy" id="2480626"/>
    <lineage>
        <taxon>Bacteria</taxon>
        <taxon>Bacillati</taxon>
        <taxon>Actinomycetota</taxon>
        <taxon>Actinomycetes</taxon>
        <taxon>Streptosporangiales</taxon>
        <taxon>Treboniaceae</taxon>
        <taxon>Trebonia</taxon>
    </lineage>
</organism>
<dbReference type="Proteomes" id="UP000460272">
    <property type="component" value="Unassembled WGS sequence"/>
</dbReference>
<evidence type="ECO:0000256" key="5">
    <source>
        <dbReference type="ARBA" id="ARBA00022679"/>
    </source>
</evidence>
<name>A0A6P2C060_9ACTN</name>
<dbReference type="PROSITE" id="PS50885">
    <property type="entry name" value="HAMP"/>
    <property type="match status" value="1"/>
</dbReference>
<dbReference type="InterPro" id="IPR003660">
    <property type="entry name" value="HAMP_dom"/>
</dbReference>
<comment type="catalytic activity">
    <reaction evidence="1">
        <text>ATP + protein L-histidine = ADP + protein N-phospho-L-histidine.</text>
        <dbReference type="EC" id="2.7.13.3"/>
    </reaction>
</comment>
<evidence type="ECO:0000256" key="13">
    <source>
        <dbReference type="SAM" id="Phobius"/>
    </source>
</evidence>
<feature type="domain" description="HAMP" evidence="14">
    <location>
        <begin position="387"/>
        <end position="455"/>
    </location>
</feature>
<dbReference type="SMART" id="SM00304">
    <property type="entry name" value="HAMP"/>
    <property type="match status" value="1"/>
</dbReference>
<dbReference type="AlphaFoldDB" id="A0A6P2C060"/>
<keyword evidence="9" id="KW-0067">ATP-binding</keyword>
<dbReference type="GO" id="GO:0000160">
    <property type="term" value="P:phosphorelay signal transduction system"/>
    <property type="evidence" value="ECO:0007669"/>
    <property type="project" value="UniProtKB-KW"/>
</dbReference>
<evidence type="ECO:0000256" key="7">
    <source>
        <dbReference type="ARBA" id="ARBA00022741"/>
    </source>
</evidence>
<dbReference type="Pfam" id="PF02518">
    <property type="entry name" value="HATPase_c"/>
    <property type="match status" value="1"/>
</dbReference>
<dbReference type="CDD" id="cd06225">
    <property type="entry name" value="HAMP"/>
    <property type="match status" value="1"/>
</dbReference>
<evidence type="ECO:0000256" key="2">
    <source>
        <dbReference type="ARBA" id="ARBA00004370"/>
    </source>
</evidence>
<keyword evidence="4" id="KW-0597">Phosphoprotein</keyword>
<dbReference type="InterPro" id="IPR036890">
    <property type="entry name" value="HATPase_C_sf"/>
</dbReference>
<dbReference type="RefSeq" id="WP_145854579.1">
    <property type="nucleotide sequence ID" value="NZ_RPFW01000003.1"/>
</dbReference>
<keyword evidence="5" id="KW-0808">Transferase</keyword>
<dbReference type="GO" id="GO:0016020">
    <property type="term" value="C:membrane"/>
    <property type="evidence" value="ECO:0007669"/>
    <property type="project" value="UniProtKB-SubCell"/>
</dbReference>